<evidence type="ECO:0000313" key="2">
    <source>
        <dbReference type="EMBL" id="PSR81282.1"/>
    </source>
</evidence>
<reference evidence="2 3" key="1">
    <citation type="journal article" date="2018" name="Mycol. Prog.">
        <title>Coniella lustricola, a new species from submerged detritus.</title>
        <authorList>
            <person name="Raudabaugh D.B."/>
            <person name="Iturriaga T."/>
            <person name="Carver A."/>
            <person name="Mondo S."/>
            <person name="Pangilinan J."/>
            <person name="Lipzen A."/>
            <person name="He G."/>
            <person name="Amirebrahimi M."/>
            <person name="Grigoriev I.V."/>
            <person name="Miller A.N."/>
        </authorList>
    </citation>
    <scope>NUCLEOTIDE SEQUENCE [LARGE SCALE GENOMIC DNA]</scope>
    <source>
        <strain evidence="2 3">B22-T-1</strain>
    </source>
</reference>
<dbReference type="EMBL" id="KZ678506">
    <property type="protein sequence ID" value="PSR81282.1"/>
    <property type="molecule type" value="Genomic_DNA"/>
</dbReference>
<keyword evidence="3" id="KW-1185">Reference proteome</keyword>
<name>A0A2T3A1N6_9PEZI</name>
<dbReference type="InParanoid" id="A0A2T3A1N6"/>
<gene>
    <name evidence="2" type="ORF">BD289DRAFT_439272</name>
</gene>
<evidence type="ECO:0000313" key="3">
    <source>
        <dbReference type="Proteomes" id="UP000241462"/>
    </source>
</evidence>
<feature type="transmembrane region" description="Helical" evidence="1">
    <location>
        <begin position="114"/>
        <end position="133"/>
    </location>
</feature>
<protein>
    <submittedName>
        <fullName evidence="2">Uncharacterized protein</fullName>
    </submittedName>
</protein>
<evidence type="ECO:0000256" key="1">
    <source>
        <dbReference type="SAM" id="Phobius"/>
    </source>
</evidence>
<accession>A0A2T3A1N6</accession>
<organism evidence="2 3">
    <name type="scientific">Coniella lustricola</name>
    <dbReference type="NCBI Taxonomy" id="2025994"/>
    <lineage>
        <taxon>Eukaryota</taxon>
        <taxon>Fungi</taxon>
        <taxon>Dikarya</taxon>
        <taxon>Ascomycota</taxon>
        <taxon>Pezizomycotina</taxon>
        <taxon>Sordariomycetes</taxon>
        <taxon>Sordariomycetidae</taxon>
        <taxon>Diaporthales</taxon>
        <taxon>Schizoparmaceae</taxon>
        <taxon>Coniella</taxon>
    </lineage>
</organism>
<sequence length="162" mass="18929">MLGRCCRRFALFFLTEKRKRRHLAFGSTSVPPSWWRSILQWDSFSGHSARHGVRVKWQNDFYPSLSFLQQHDSSLKPPSCNSTRWTWPTDGLSCHGLVITGWVEGWMSDWFPRLTILGVCLCLCRVFFILVSYRFRLGTSLQVVSLLVAVFAIRLFLPWEQL</sequence>
<feature type="transmembrane region" description="Helical" evidence="1">
    <location>
        <begin position="139"/>
        <end position="157"/>
    </location>
</feature>
<dbReference type="AlphaFoldDB" id="A0A2T3A1N6"/>
<keyword evidence="1" id="KW-0812">Transmembrane</keyword>
<dbReference type="Proteomes" id="UP000241462">
    <property type="component" value="Unassembled WGS sequence"/>
</dbReference>
<keyword evidence="1" id="KW-1133">Transmembrane helix</keyword>
<keyword evidence="1" id="KW-0472">Membrane</keyword>
<proteinExistence type="predicted"/>